<evidence type="ECO:0000313" key="2">
    <source>
        <dbReference type="Proteomes" id="UP000187429"/>
    </source>
</evidence>
<accession>A0A1R1Y369</accession>
<dbReference type="AlphaFoldDB" id="A0A1R1Y369"/>
<organism evidence="1 2">
    <name type="scientific">Smittium culicis</name>
    <dbReference type="NCBI Taxonomy" id="133412"/>
    <lineage>
        <taxon>Eukaryota</taxon>
        <taxon>Fungi</taxon>
        <taxon>Fungi incertae sedis</taxon>
        <taxon>Zoopagomycota</taxon>
        <taxon>Kickxellomycotina</taxon>
        <taxon>Harpellomycetes</taxon>
        <taxon>Harpellales</taxon>
        <taxon>Legeriomycetaceae</taxon>
        <taxon>Smittium</taxon>
    </lineage>
</organism>
<dbReference type="EMBL" id="LSSM01002547">
    <property type="protein sequence ID" value="OMJ21290.1"/>
    <property type="molecule type" value="Genomic_DNA"/>
</dbReference>
<keyword evidence="2" id="KW-1185">Reference proteome</keyword>
<proteinExistence type="predicted"/>
<protein>
    <submittedName>
        <fullName evidence="1">Uncharacterized protein</fullName>
    </submittedName>
</protein>
<gene>
    <name evidence="1" type="ORF">AYI69_g5879</name>
</gene>
<dbReference type="Proteomes" id="UP000187429">
    <property type="component" value="Unassembled WGS sequence"/>
</dbReference>
<sequence>MHKSMGIQPDRGWDYSIKEIIRKRIAVFQHLQASLSSPGTNRRPSINGYSQRHPFMGLIVLDSLQLKSLFSDQKFRSQ</sequence>
<name>A0A1R1Y369_9FUNG</name>
<dbReference type="OrthoDB" id="14339at2759"/>
<evidence type="ECO:0000313" key="1">
    <source>
        <dbReference type="EMBL" id="OMJ21290.1"/>
    </source>
</evidence>
<reference evidence="2" key="1">
    <citation type="submission" date="2017-01" db="EMBL/GenBank/DDBJ databases">
        <authorList>
            <person name="Wang Y."/>
            <person name="White M."/>
            <person name="Kvist S."/>
            <person name="Moncalvo J.-M."/>
        </authorList>
    </citation>
    <scope>NUCLEOTIDE SEQUENCE [LARGE SCALE GENOMIC DNA]</scope>
    <source>
        <strain evidence="2">ID-206-W2</strain>
    </source>
</reference>
<comment type="caution">
    <text evidence="1">The sequence shown here is derived from an EMBL/GenBank/DDBJ whole genome shotgun (WGS) entry which is preliminary data.</text>
</comment>